<proteinExistence type="predicted"/>
<dbReference type="GO" id="GO:0016747">
    <property type="term" value="F:acyltransferase activity, transferring groups other than amino-acyl groups"/>
    <property type="evidence" value="ECO:0007669"/>
    <property type="project" value="InterPro"/>
</dbReference>
<dbReference type="PANTHER" id="PTHR36449:SF1">
    <property type="entry name" value="ACETYLTRANSFERASE"/>
    <property type="match status" value="1"/>
</dbReference>
<evidence type="ECO:0000313" key="8">
    <source>
        <dbReference type="Proteomes" id="UP001463665"/>
    </source>
</evidence>
<keyword evidence="2" id="KW-1277">Toxin-antitoxin system</keyword>
<dbReference type="InterPro" id="IPR016181">
    <property type="entry name" value="Acyl_CoA_acyltransferase"/>
</dbReference>
<dbReference type="CDD" id="cd04301">
    <property type="entry name" value="NAT_SF"/>
    <property type="match status" value="1"/>
</dbReference>
<reference evidence="7 8" key="1">
    <citation type="submission" date="2024-04" db="EMBL/GenBank/DDBJ databases">
        <title>Genome sequencing and assembly of rice foliar adapted Chryseobacterium endophyticum OsEnb-ALM-A6.</title>
        <authorList>
            <person name="Kumar S."/>
            <person name="Javed M."/>
            <person name="Chouhan V."/>
            <person name="Charishma K."/>
            <person name="Patel A."/>
            <person name="Kumar M."/>
            <person name="Sahu K.P."/>
            <person name="Kumar A."/>
        </authorList>
    </citation>
    <scope>NUCLEOTIDE SEQUENCE [LARGE SCALE GENOMIC DNA]</scope>
    <source>
        <strain evidence="7 8">OsEnb-ALM-A6</strain>
    </source>
</reference>
<dbReference type="AlphaFoldDB" id="A0AAU6WSS7"/>
<dbReference type="SUPFAM" id="SSF55729">
    <property type="entry name" value="Acyl-CoA N-acyltransferases (Nat)"/>
    <property type="match status" value="1"/>
</dbReference>
<keyword evidence="8" id="KW-1185">Reference proteome</keyword>
<evidence type="ECO:0000256" key="3">
    <source>
        <dbReference type="ARBA" id="ARBA00022679"/>
    </source>
</evidence>
<dbReference type="RefSeq" id="WP_294223601.1">
    <property type="nucleotide sequence ID" value="NZ_CP154834.1"/>
</dbReference>
<evidence type="ECO:0000256" key="1">
    <source>
        <dbReference type="ARBA" id="ARBA00022491"/>
    </source>
</evidence>
<gene>
    <name evidence="7" type="ORF">AAFP95_03935</name>
</gene>
<name>A0AAU6WSS7_9FLAO</name>
<accession>A0AAU6WSS7</accession>
<organism evidence="7 8">
    <name type="scientific">Chryseobacterium endophyticum</name>
    <dbReference type="NCBI Taxonomy" id="1854762"/>
    <lineage>
        <taxon>Bacteria</taxon>
        <taxon>Pseudomonadati</taxon>
        <taxon>Bacteroidota</taxon>
        <taxon>Flavobacteriia</taxon>
        <taxon>Flavobacteriales</taxon>
        <taxon>Weeksellaceae</taxon>
        <taxon>Chryseobacterium group</taxon>
        <taxon>Chryseobacterium</taxon>
    </lineage>
</organism>
<evidence type="ECO:0000313" key="7">
    <source>
        <dbReference type="EMBL" id="XAO75140.1"/>
    </source>
</evidence>
<keyword evidence="3 7" id="KW-0808">Transferase</keyword>
<keyword evidence="4 7" id="KW-0012">Acyltransferase</keyword>
<dbReference type="Gene3D" id="3.40.630.30">
    <property type="match status" value="1"/>
</dbReference>
<feature type="domain" description="N-acetyltransferase" evidence="6">
    <location>
        <begin position="84"/>
        <end position="143"/>
    </location>
</feature>
<evidence type="ECO:0000259" key="6">
    <source>
        <dbReference type="Pfam" id="PF13508"/>
    </source>
</evidence>
<dbReference type="EMBL" id="CP154834">
    <property type="protein sequence ID" value="XAO75140.1"/>
    <property type="molecule type" value="Genomic_DNA"/>
</dbReference>
<dbReference type="Pfam" id="PF13508">
    <property type="entry name" value="Acetyltransf_7"/>
    <property type="match status" value="1"/>
</dbReference>
<protein>
    <submittedName>
        <fullName evidence="7">GNAT family N-acetyltransferase</fullName>
        <ecNumber evidence="7">2.3.1.-</ecNumber>
    </submittedName>
</protein>
<dbReference type="Proteomes" id="UP001463665">
    <property type="component" value="Chromosome"/>
</dbReference>
<dbReference type="PANTHER" id="PTHR36449">
    <property type="entry name" value="ACETYLTRANSFERASE-RELATED"/>
    <property type="match status" value="1"/>
</dbReference>
<dbReference type="InterPro" id="IPR000182">
    <property type="entry name" value="GNAT_dom"/>
</dbReference>
<dbReference type="EC" id="2.3.1.-" evidence="7"/>
<evidence type="ECO:0000256" key="5">
    <source>
        <dbReference type="ARBA" id="ARBA00049880"/>
    </source>
</evidence>
<keyword evidence="1" id="KW-0678">Repressor</keyword>
<sequence>MIELLDKKHKREDFDCGRELLTNYLKTQAGQDVKRKLSACFVLSENASSIKGYYTLSNSSIPLKSFPEPIQKKLPKSYHSIPVTLLGRLAIDKKYQRQGIGKILLIDALKRSYEISQEIGSFAVVVDPIDEEAENFYKKYDFIKLPDSGKMFIATKTLEELFR</sequence>
<evidence type="ECO:0000256" key="2">
    <source>
        <dbReference type="ARBA" id="ARBA00022649"/>
    </source>
</evidence>
<comment type="catalytic activity">
    <reaction evidence="5">
        <text>glycyl-tRNA(Gly) + acetyl-CoA = N-acetylglycyl-tRNA(Gly) + CoA + H(+)</text>
        <dbReference type="Rhea" id="RHEA:81867"/>
        <dbReference type="Rhea" id="RHEA-COMP:9683"/>
        <dbReference type="Rhea" id="RHEA-COMP:19766"/>
        <dbReference type="ChEBI" id="CHEBI:15378"/>
        <dbReference type="ChEBI" id="CHEBI:57287"/>
        <dbReference type="ChEBI" id="CHEBI:57288"/>
        <dbReference type="ChEBI" id="CHEBI:78522"/>
        <dbReference type="ChEBI" id="CHEBI:232036"/>
    </reaction>
</comment>
<evidence type="ECO:0000256" key="4">
    <source>
        <dbReference type="ARBA" id="ARBA00023315"/>
    </source>
</evidence>